<dbReference type="GO" id="GO:0008270">
    <property type="term" value="F:zinc ion binding"/>
    <property type="evidence" value="ECO:0007669"/>
    <property type="project" value="UniProtKB-KW"/>
</dbReference>
<dbReference type="Pfam" id="PF21257">
    <property type="entry name" value="PHD_ash2p_like"/>
    <property type="match status" value="1"/>
</dbReference>
<evidence type="ECO:0000256" key="4">
    <source>
        <dbReference type="ARBA" id="ARBA00022833"/>
    </source>
</evidence>
<feature type="domain" description="B30.2/SPRY" evidence="7">
    <location>
        <begin position="294"/>
        <end position="489"/>
    </location>
</feature>
<evidence type="ECO:0000256" key="1">
    <source>
        <dbReference type="ARBA" id="ARBA00004123"/>
    </source>
</evidence>
<dbReference type="OrthoDB" id="10266026at2759"/>
<dbReference type="InterPro" id="IPR003877">
    <property type="entry name" value="SPRY_dom"/>
</dbReference>
<dbReference type="Proteomes" id="UP000085678">
    <property type="component" value="Unplaced"/>
</dbReference>
<dbReference type="Pfam" id="PF00622">
    <property type="entry name" value="SPRY"/>
    <property type="match status" value="1"/>
</dbReference>
<evidence type="ECO:0000313" key="8">
    <source>
        <dbReference type="Proteomes" id="UP000085678"/>
    </source>
</evidence>
<dbReference type="InterPro" id="IPR001870">
    <property type="entry name" value="B30.2/SPRY"/>
</dbReference>
<dbReference type="InterPro" id="IPR019786">
    <property type="entry name" value="Zinc_finger_PHD-type_CS"/>
</dbReference>
<dbReference type="AlphaFoldDB" id="A0A1S3HFW3"/>
<gene>
    <name evidence="9" type="primary">LOC106154540</name>
</gene>
<dbReference type="RefSeq" id="XP_013384371.1">
    <property type="nucleotide sequence ID" value="XM_013528917.1"/>
</dbReference>
<evidence type="ECO:0000256" key="5">
    <source>
        <dbReference type="ARBA" id="ARBA00023242"/>
    </source>
</evidence>
<dbReference type="InterPro" id="IPR053835">
    <property type="entry name" value="ASH2L-like_WH"/>
</dbReference>
<keyword evidence="8" id="KW-1185">Reference proteome</keyword>
<dbReference type="InParanoid" id="A0A1S3HFW3"/>
<protein>
    <submittedName>
        <fullName evidence="9">Set1/Ash2 histone methyltransferase complex subunit ASH2</fullName>
    </submittedName>
</protein>
<dbReference type="GO" id="GO:0048188">
    <property type="term" value="C:Set1C/COMPASS complex"/>
    <property type="evidence" value="ECO:0007669"/>
    <property type="project" value="InterPro"/>
</dbReference>
<dbReference type="SUPFAM" id="SSF57903">
    <property type="entry name" value="FYVE/PHD zinc finger"/>
    <property type="match status" value="1"/>
</dbReference>
<dbReference type="InterPro" id="IPR037353">
    <property type="entry name" value="ASH2"/>
</dbReference>
<accession>A0A1S3HFW3</accession>
<dbReference type="CDD" id="cd15583">
    <property type="entry name" value="PHD_ash2p_like"/>
    <property type="match status" value="1"/>
</dbReference>
<name>A0A1S3HFW3_LINAN</name>
<dbReference type="InterPro" id="IPR043136">
    <property type="entry name" value="B30.2/SPRY_sf"/>
</dbReference>
<dbReference type="CDD" id="cd12872">
    <property type="entry name" value="SPRY_Ash2"/>
    <property type="match status" value="1"/>
</dbReference>
<feature type="region of interest" description="Disordered" evidence="6">
    <location>
        <begin position="1"/>
        <end position="51"/>
    </location>
</feature>
<comment type="subcellular location">
    <subcellularLocation>
        <location evidence="1">Nucleus</location>
    </subcellularLocation>
</comment>
<dbReference type="PROSITE" id="PS01359">
    <property type="entry name" value="ZF_PHD_1"/>
    <property type="match status" value="1"/>
</dbReference>
<dbReference type="InterPro" id="IPR049455">
    <property type="entry name" value="ASH2-like_PHD"/>
</dbReference>
<proteinExistence type="predicted"/>
<dbReference type="GO" id="GO:0008168">
    <property type="term" value="F:methyltransferase activity"/>
    <property type="evidence" value="ECO:0007669"/>
    <property type="project" value="UniProtKB-KW"/>
</dbReference>
<dbReference type="Gene3D" id="2.60.120.920">
    <property type="match status" value="1"/>
</dbReference>
<keyword evidence="9" id="KW-0808">Transferase</keyword>
<dbReference type="Pfam" id="PF21198">
    <property type="entry name" value="ASH2L-like_WH"/>
    <property type="match status" value="1"/>
</dbReference>
<dbReference type="PROSITE" id="PS50188">
    <property type="entry name" value="B302_SPRY"/>
    <property type="match status" value="1"/>
</dbReference>
<dbReference type="GO" id="GO:0032259">
    <property type="term" value="P:methylation"/>
    <property type="evidence" value="ECO:0007669"/>
    <property type="project" value="UniProtKB-KW"/>
</dbReference>
<evidence type="ECO:0000256" key="2">
    <source>
        <dbReference type="ARBA" id="ARBA00022723"/>
    </source>
</evidence>
<keyword evidence="9" id="KW-0489">Methyltransferase</keyword>
<keyword evidence="2" id="KW-0479">Metal-binding</keyword>
<evidence type="ECO:0000313" key="9">
    <source>
        <dbReference type="RefSeq" id="XP_013384371.1"/>
    </source>
</evidence>
<sequence>MCFKMADTEAGLGTGYDASSEQDLPPSGDDEMLKDSSPSMAQDKENTTDDEEGGLCYCGKDRNLGSVELQCASCLRFYHSECISCYLGKCLPFMTNYHFICKRCNPNGLESFTKKQASFSQMCHTVVANLTYQNAPTRIFSKDTEIIPFFEKHWETLTYMAQRKKPTWHNTIHKTMMKETDIFLCVEERAGDPHFGLLSEDLSKIGPAYGNSGDAKLSSSLNDSKGRSAKRKAAPADPNWVPPGFKQKKGEVTTATKLAPHGYPLEHPFNKDGYRYILAEPDPHAPNRQAFDESVEWAGKPIPGYLYRTFLGSQVLLALHDRAPQLKISDDRLTVTGEKGYSMVRATHCVNKGGWYFEVKIDEMPPETAVRMGWSMTLGNLQAPCGYDKFSYSWRSKKGTRFHESRGKHYSEGYGEGDVVGFYIYLPWPTKPGKLLPATYKDRPLVKFKSHLYYEEKDNVQDTEKNLKPAVGSKLIMFKNGISQGVAWTDIHEASYYPCISLYKNATVTLNFGPDFKYPPKDLENFQPISAAAEDAVIENTLSEILYHVENEGKHPDFL</sequence>
<evidence type="ECO:0000259" key="7">
    <source>
        <dbReference type="PROSITE" id="PS50188"/>
    </source>
</evidence>
<dbReference type="GO" id="GO:0000976">
    <property type="term" value="F:transcription cis-regulatory region binding"/>
    <property type="evidence" value="ECO:0007669"/>
    <property type="project" value="TreeGrafter"/>
</dbReference>
<organism evidence="8 9">
    <name type="scientific">Lingula anatina</name>
    <name type="common">Brachiopod</name>
    <name type="synonym">Lingula unguis</name>
    <dbReference type="NCBI Taxonomy" id="7574"/>
    <lineage>
        <taxon>Eukaryota</taxon>
        <taxon>Metazoa</taxon>
        <taxon>Spiralia</taxon>
        <taxon>Lophotrochozoa</taxon>
        <taxon>Brachiopoda</taxon>
        <taxon>Linguliformea</taxon>
        <taxon>Lingulata</taxon>
        <taxon>Lingulida</taxon>
        <taxon>Linguloidea</taxon>
        <taxon>Lingulidae</taxon>
        <taxon>Lingula</taxon>
    </lineage>
</organism>
<dbReference type="FunCoup" id="A0A1S3HFW3">
    <property type="interactions" value="2387"/>
</dbReference>
<keyword evidence="4" id="KW-0862">Zinc</keyword>
<dbReference type="PANTHER" id="PTHR10598:SF0">
    <property type="entry name" value="SET1_ASH2 HISTONE METHYLTRANSFERASE COMPLEX SUBUNIT ASH2"/>
    <property type="match status" value="1"/>
</dbReference>
<evidence type="ECO:0000256" key="3">
    <source>
        <dbReference type="ARBA" id="ARBA00022771"/>
    </source>
</evidence>
<feature type="region of interest" description="Disordered" evidence="6">
    <location>
        <begin position="213"/>
        <end position="247"/>
    </location>
</feature>
<dbReference type="KEGG" id="lak:106154540"/>
<dbReference type="STRING" id="7574.A0A1S3HFW3"/>
<dbReference type="InterPro" id="IPR011011">
    <property type="entry name" value="Znf_FYVE_PHD"/>
</dbReference>
<evidence type="ECO:0000256" key="6">
    <source>
        <dbReference type="SAM" id="MobiDB-lite"/>
    </source>
</evidence>
<dbReference type="PANTHER" id="PTHR10598">
    <property type="entry name" value="SET1/ASH2 HISTONE METHYLTRANSFERASE COMPLEX SUBUNIT ASH2"/>
    <property type="match status" value="1"/>
</dbReference>
<keyword evidence="3" id="KW-0863">Zinc-finger</keyword>
<dbReference type="GeneID" id="106154540"/>
<reference evidence="9" key="1">
    <citation type="submission" date="2025-08" db="UniProtKB">
        <authorList>
            <consortium name="RefSeq"/>
        </authorList>
    </citation>
    <scope>IDENTIFICATION</scope>
    <source>
        <tissue evidence="9">Gonads</tissue>
    </source>
</reference>
<dbReference type="SUPFAM" id="SSF49899">
    <property type="entry name" value="Concanavalin A-like lectins/glucanases"/>
    <property type="match status" value="1"/>
</dbReference>
<keyword evidence="5" id="KW-0539">Nucleus</keyword>
<dbReference type="SMART" id="SM00449">
    <property type="entry name" value="SPRY"/>
    <property type="match status" value="1"/>
</dbReference>
<dbReference type="InterPro" id="IPR013320">
    <property type="entry name" value="ConA-like_dom_sf"/>
</dbReference>
<dbReference type="Gene3D" id="3.90.980.20">
    <property type="match status" value="1"/>
</dbReference>